<evidence type="ECO:0000313" key="4">
    <source>
        <dbReference type="Proteomes" id="UP001158067"/>
    </source>
</evidence>
<keyword evidence="2" id="KW-0732">Signal</keyword>
<feature type="signal peptide" evidence="2">
    <location>
        <begin position="1"/>
        <end position="40"/>
    </location>
</feature>
<accession>A0ABY1PR00</accession>
<evidence type="ECO:0000313" key="3">
    <source>
        <dbReference type="EMBL" id="SMP40561.1"/>
    </source>
</evidence>
<sequence length="546" mass="57506">MSSSLQPTRLANHTAKKASGVACWAIVLLTLLVAPNSATAQNGFASAPQTNLSPISPTYPGTSGYAGASGYPGTSAYPGGSMQPPSGLAPLSTPSFDPYASNPTGTGFTGVGGTTITPLGTPTPLGPPTYAGGPTTFSPNSGFPPSSGYSPNAVTGGNPAYPNGGLLNGLFSGNWFRGASSNAGVYQGAAYPSASGFPSTTGSIIPYGSPTGSAATYSAPPIYGDAPPAGDLYGSGPILGAPSSSAFPPSAYPSGSPTSLFPSGFNGPSGLFPSGGFTGYQVLHGPRLRHTWISGGDATDEVGMNQTDFSMGFAWNNFLYSNRPLYIVPSFSLYLFDGPVTTGSTRDLPGNAYAGFLDFGWQTDPNQIIGGEVGVRVGAYTDFDTFNSDSIRIMGKALIAFRLTPTTTLKAGLYYLDRDSIKMLPAGGLLWQPDPYTRFDLFFPEPKFARYWRTIGTQDVWWYLAGEYGGDSWTMTRANKVEERVDINQIGVTFGFEWGLSNQIRMGQRTAFIEAGVVFDRELKYEFSTDDQSLNEAFMVRGGWGY</sequence>
<comment type="caution">
    <text evidence="3">The sequence shown here is derived from an EMBL/GenBank/DDBJ whole genome shotgun (WGS) entry which is preliminary data.</text>
</comment>
<dbReference type="Proteomes" id="UP001158067">
    <property type="component" value="Unassembled WGS sequence"/>
</dbReference>
<gene>
    <name evidence="3" type="ORF">SAMN06265222_101474</name>
</gene>
<reference evidence="3 4" key="1">
    <citation type="submission" date="2017-05" db="EMBL/GenBank/DDBJ databases">
        <authorList>
            <person name="Varghese N."/>
            <person name="Submissions S."/>
        </authorList>
    </citation>
    <scope>NUCLEOTIDE SEQUENCE [LARGE SCALE GENOMIC DNA]</scope>
    <source>
        <strain evidence="3 4">DSM 25457</strain>
    </source>
</reference>
<name>A0ABY1PR00_9BACT</name>
<dbReference type="EMBL" id="FXUG01000001">
    <property type="protein sequence ID" value="SMP40561.1"/>
    <property type="molecule type" value="Genomic_DNA"/>
</dbReference>
<feature type="region of interest" description="Disordered" evidence="1">
    <location>
        <begin position="76"/>
        <end position="107"/>
    </location>
</feature>
<organism evidence="3 4">
    <name type="scientific">Neorhodopirellula lusitana</name>
    <dbReference type="NCBI Taxonomy" id="445327"/>
    <lineage>
        <taxon>Bacteria</taxon>
        <taxon>Pseudomonadati</taxon>
        <taxon>Planctomycetota</taxon>
        <taxon>Planctomycetia</taxon>
        <taxon>Pirellulales</taxon>
        <taxon>Pirellulaceae</taxon>
        <taxon>Neorhodopirellula</taxon>
    </lineage>
</organism>
<dbReference type="RefSeq" id="WP_283430707.1">
    <property type="nucleotide sequence ID" value="NZ_FXUG01000001.1"/>
</dbReference>
<evidence type="ECO:0000256" key="2">
    <source>
        <dbReference type="SAM" id="SignalP"/>
    </source>
</evidence>
<keyword evidence="4" id="KW-1185">Reference proteome</keyword>
<protein>
    <submittedName>
        <fullName evidence="3">Uncharacterized protein</fullName>
    </submittedName>
</protein>
<evidence type="ECO:0000256" key="1">
    <source>
        <dbReference type="SAM" id="MobiDB-lite"/>
    </source>
</evidence>
<feature type="chain" id="PRO_5045974281" evidence="2">
    <location>
        <begin position="41"/>
        <end position="546"/>
    </location>
</feature>
<proteinExistence type="predicted"/>